<dbReference type="Proteomes" id="UP000267029">
    <property type="component" value="Unassembled WGS sequence"/>
</dbReference>
<dbReference type="EMBL" id="UXSR01005191">
    <property type="protein sequence ID" value="VDD79346.1"/>
    <property type="molecule type" value="Genomic_DNA"/>
</dbReference>
<reference evidence="2 3" key="2">
    <citation type="submission" date="2018-10" db="EMBL/GenBank/DDBJ databases">
        <authorList>
            <consortium name="Pathogen Informatics"/>
        </authorList>
    </citation>
    <scope>NUCLEOTIDE SEQUENCE [LARGE SCALE GENOMIC DNA]</scope>
</reference>
<name>A0A0R3UED3_MESCO</name>
<proteinExistence type="predicted"/>
<organism evidence="4">
    <name type="scientific">Mesocestoides corti</name>
    <name type="common">Flatworm</name>
    <dbReference type="NCBI Taxonomy" id="53468"/>
    <lineage>
        <taxon>Eukaryota</taxon>
        <taxon>Metazoa</taxon>
        <taxon>Spiralia</taxon>
        <taxon>Lophotrochozoa</taxon>
        <taxon>Platyhelminthes</taxon>
        <taxon>Cestoda</taxon>
        <taxon>Eucestoda</taxon>
        <taxon>Cyclophyllidea</taxon>
        <taxon>Mesocestoididae</taxon>
        <taxon>Mesocestoides</taxon>
    </lineage>
</organism>
<reference evidence="4" key="1">
    <citation type="submission" date="2017-02" db="UniProtKB">
        <authorList>
            <consortium name="WormBaseParasite"/>
        </authorList>
    </citation>
    <scope>IDENTIFICATION</scope>
</reference>
<evidence type="ECO:0000313" key="4">
    <source>
        <dbReference type="WBParaSite" id="MCOS_0000534801-mRNA-1"/>
    </source>
</evidence>
<dbReference type="OrthoDB" id="6161953at2759"/>
<dbReference type="WBParaSite" id="MCOS_0000534801-mRNA-1">
    <property type="protein sequence ID" value="MCOS_0000534801-mRNA-1"/>
    <property type="gene ID" value="MCOS_0000534801"/>
</dbReference>
<protein>
    <submittedName>
        <fullName evidence="4">Adenylosuccinate lyase</fullName>
    </submittedName>
</protein>
<feature type="region of interest" description="Disordered" evidence="1">
    <location>
        <begin position="66"/>
        <end position="93"/>
    </location>
</feature>
<accession>A0A0R3UED3</accession>
<feature type="compositionally biased region" description="Basic and acidic residues" evidence="1">
    <location>
        <begin position="75"/>
        <end position="93"/>
    </location>
</feature>
<sequence>MNADNTIPWISTNLRAHEIANLKAEFLEIAERAGDNLENAAHAFDSFLLVSPDSVSSEQGELVDAVSDSVGITPRQHEKDKRNEENANCFTERHPERTEDEFLDLLCEMSIDELYFLRRGLALDLEWIEKTIARRKSFLKYKYASTY</sequence>
<evidence type="ECO:0000256" key="1">
    <source>
        <dbReference type="SAM" id="MobiDB-lite"/>
    </source>
</evidence>
<gene>
    <name evidence="2" type="ORF">MCOS_LOCUS5349</name>
</gene>
<evidence type="ECO:0000313" key="3">
    <source>
        <dbReference type="Proteomes" id="UP000267029"/>
    </source>
</evidence>
<evidence type="ECO:0000313" key="2">
    <source>
        <dbReference type="EMBL" id="VDD79346.1"/>
    </source>
</evidence>
<dbReference type="AlphaFoldDB" id="A0A0R3UED3"/>
<keyword evidence="3" id="KW-1185">Reference proteome</keyword>